<sequence>MCDLIFRELIVNELIVGKLIEGELIVGELSELSVGELSVCELIACDLMFRELIVDDFIVGDFIVGELIRRRFRSESLSFRRWTAGILHPKFPILKIGASTTFEAPRKWSDAVEQCRRRHSVRPRRRCWRCLNWKFNSLQFVDGVNGKISCLYHILLQFVDGFGVWGSRMERERKENHRDEEKEKIQMKGKSSESDPDYEEDGKNCLRTLKTQSYS</sequence>
<feature type="region of interest" description="Disordered" evidence="1">
    <location>
        <begin position="172"/>
        <end position="203"/>
    </location>
</feature>
<keyword evidence="3" id="KW-1185">Reference proteome</keyword>
<protein>
    <submittedName>
        <fullName evidence="2">Uncharacterized protein</fullName>
    </submittedName>
</protein>
<evidence type="ECO:0000256" key="1">
    <source>
        <dbReference type="SAM" id="MobiDB-lite"/>
    </source>
</evidence>
<dbReference type="AlphaFoldDB" id="A0AAQ3N8V1"/>
<evidence type="ECO:0000313" key="2">
    <source>
        <dbReference type="EMBL" id="WVZ04288.1"/>
    </source>
</evidence>
<name>A0AAQ3N8V1_VIGMU</name>
<feature type="compositionally biased region" description="Basic and acidic residues" evidence="1">
    <location>
        <begin position="172"/>
        <end position="193"/>
    </location>
</feature>
<evidence type="ECO:0000313" key="3">
    <source>
        <dbReference type="Proteomes" id="UP001374535"/>
    </source>
</evidence>
<dbReference type="EMBL" id="CP144694">
    <property type="protein sequence ID" value="WVZ04288.1"/>
    <property type="molecule type" value="Genomic_DNA"/>
</dbReference>
<accession>A0AAQ3N8V1</accession>
<reference evidence="2 3" key="1">
    <citation type="journal article" date="2023" name="Life. Sci Alliance">
        <title>Evolutionary insights into 3D genome organization and epigenetic landscape of Vigna mungo.</title>
        <authorList>
            <person name="Junaid A."/>
            <person name="Singh B."/>
            <person name="Bhatia S."/>
        </authorList>
    </citation>
    <scope>NUCLEOTIDE SEQUENCE [LARGE SCALE GENOMIC DNA]</scope>
    <source>
        <strain evidence="2">Urdbean</strain>
    </source>
</reference>
<gene>
    <name evidence="2" type="ORF">V8G54_025094</name>
</gene>
<proteinExistence type="predicted"/>
<organism evidence="2 3">
    <name type="scientific">Vigna mungo</name>
    <name type="common">Black gram</name>
    <name type="synonym">Phaseolus mungo</name>
    <dbReference type="NCBI Taxonomy" id="3915"/>
    <lineage>
        <taxon>Eukaryota</taxon>
        <taxon>Viridiplantae</taxon>
        <taxon>Streptophyta</taxon>
        <taxon>Embryophyta</taxon>
        <taxon>Tracheophyta</taxon>
        <taxon>Spermatophyta</taxon>
        <taxon>Magnoliopsida</taxon>
        <taxon>eudicotyledons</taxon>
        <taxon>Gunneridae</taxon>
        <taxon>Pentapetalae</taxon>
        <taxon>rosids</taxon>
        <taxon>fabids</taxon>
        <taxon>Fabales</taxon>
        <taxon>Fabaceae</taxon>
        <taxon>Papilionoideae</taxon>
        <taxon>50 kb inversion clade</taxon>
        <taxon>NPAAA clade</taxon>
        <taxon>indigoferoid/millettioid clade</taxon>
        <taxon>Phaseoleae</taxon>
        <taxon>Vigna</taxon>
    </lineage>
</organism>
<dbReference type="Proteomes" id="UP001374535">
    <property type="component" value="Chromosome 7"/>
</dbReference>